<dbReference type="Proteomes" id="UP000887574">
    <property type="component" value="Unplaced"/>
</dbReference>
<reference evidence="5" key="1">
    <citation type="submission" date="2022-11" db="UniProtKB">
        <authorList>
            <consortium name="WormBaseParasite"/>
        </authorList>
    </citation>
    <scope>IDENTIFICATION</scope>
</reference>
<evidence type="ECO:0000256" key="2">
    <source>
        <dbReference type="SAM" id="MobiDB-lite"/>
    </source>
</evidence>
<proteinExistence type="predicted"/>
<feature type="compositionally biased region" description="Polar residues" evidence="2">
    <location>
        <begin position="328"/>
        <end position="354"/>
    </location>
</feature>
<accession>A0A915D789</accession>
<evidence type="ECO:0000259" key="3">
    <source>
        <dbReference type="SMART" id="SM01254"/>
    </source>
</evidence>
<feature type="region of interest" description="Disordered" evidence="2">
    <location>
        <begin position="176"/>
        <end position="205"/>
    </location>
</feature>
<dbReference type="InterPro" id="IPR049372">
    <property type="entry name" value="PPP1R21_C"/>
</dbReference>
<keyword evidence="1" id="KW-0175">Coiled coil</keyword>
<protein>
    <submittedName>
        <fullName evidence="5">Protein phosphatase 1 regulatory subunit 21</fullName>
    </submittedName>
</protein>
<keyword evidence="4" id="KW-1185">Reference proteome</keyword>
<dbReference type="SMART" id="SM01254">
    <property type="entry name" value="KLRAQ"/>
    <property type="match status" value="1"/>
</dbReference>
<dbReference type="InterPro" id="IPR019343">
    <property type="entry name" value="PPP1R21_N"/>
</dbReference>
<dbReference type="WBParaSite" id="jg16283">
    <property type="protein sequence ID" value="jg16283"/>
    <property type="gene ID" value="jg16283"/>
</dbReference>
<evidence type="ECO:0000313" key="5">
    <source>
        <dbReference type="WBParaSite" id="jg16283"/>
    </source>
</evidence>
<organism evidence="4 5">
    <name type="scientific">Ditylenchus dipsaci</name>
    <dbReference type="NCBI Taxonomy" id="166011"/>
    <lineage>
        <taxon>Eukaryota</taxon>
        <taxon>Metazoa</taxon>
        <taxon>Ecdysozoa</taxon>
        <taxon>Nematoda</taxon>
        <taxon>Chromadorea</taxon>
        <taxon>Rhabditida</taxon>
        <taxon>Tylenchina</taxon>
        <taxon>Tylenchomorpha</taxon>
        <taxon>Sphaerularioidea</taxon>
        <taxon>Anguinidae</taxon>
        <taxon>Anguininae</taxon>
        <taxon>Ditylenchus</taxon>
    </lineage>
</organism>
<evidence type="ECO:0000256" key="1">
    <source>
        <dbReference type="SAM" id="Coils"/>
    </source>
</evidence>
<sequence length="360" mass="41088">MSTISGSTTDTNLKYQRLSSEFVKIRNQVSVLKTALLEEQARNQETQSEIVARDTKLRKLASEHESLVFRNEQLVKRVETLQNTLDSNNAAFTLAKNKKKHKEANLRLFGETSRQQIAGGQHAEPILVMEQELERKLIENGELHSKIFDIEKQHDSVVNKLVQKIDQLELENINLKKSSSESPLPSTSSQKPSSSSLGQEDANLSAQHEDQNGLLDGEHKLMAQFYTEKIRNLSDTAKHSNGRAEYYKRECETLVRRSIYDLQQKTVLEKRVEEMELKCACLDEELETTRKNYEDQMRGLYEHMSEQDAKIVEQSECISQLKSLAGRQGQQSLANNQQSTNHPRDTNGSLSQNLRKMVGK</sequence>
<feature type="coiled-coil region" evidence="1">
    <location>
        <begin position="265"/>
        <end position="292"/>
    </location>
</feature>
<dbReference type="PANTHER" id="PTHR21448">
    <property type="entry name" value="SMOOTH MUSCLE MYOSIN HEAVY CHAIN-RELATED"/>
    <property type="match status" value="1"/>
</dbReference>
<feature type="region of interest" description="Disordered" evidence="2">
    <location>
        <begin position="328"/>
        <end position="360"/>
    </location>
</feature>
<dbReference type="Pfam" id="PF21636">
    <property type="entry name" value="PPP1R21_C"/>
    <property type="match status" value="1"/>
</dbReference>
<feature type="compositionally biased region" description="Low complexity" evidence="2">
    <location>
        <begin position="176"/>
        <end position="196"/>
    </location>
</feature>
<name>A0A915D789_9BILA</name>
<feature type="domain" description="Protein phosphatase 1 regulatory subunit 21 N-terminal" evidence="3">
    <location>
        <begin position="16"/>
        <end position="126"/>
    </location>
</feature>
<dbReference type="Pfam" id="PF10205">
    <property type="entry name" value="KLRAQ"/>
    <property type="match status" value="1"/>
</dbReference>
<dbReference type="GO" id="GO:0005769">
    <property type="term" value="C:early endosome"/>
    <property type="evidence" value="ECO:0007669"/>
    <property type="project" value="TreeGrafter"/>
</dbReference>
<dbReference type="GO" id="GO:0016020">
    <property type="term" value="C:membrane"/>
    <property type="evidence" value="ECO:0007669"/>
    <property type="project" value="TreeGrafter"/>
</dbReference>
<evidence type="ECO:0000313" key="4">
    <source>
        <dbReference type="Proteomes" id="UP000887574"/>
    </source>
</evidence>
<dbReference type="AlphaFoldDB" id="A0A915D789"/>
<dbReference type="PANTHER" id="PTHR21448:SF0">
    <property type="entry name" value="PROTEIN PHOSPHATASE 1 REGULATORY SUBUNIT 21"/>
    <property type="match status" value="1"/>
</dbReference>
<dbReference type="InterPro" id="IPR040024">
    <property type="entry name" value="PPP1R21"/>
</dbReference>